<sequence>MDCTSETVDQLLLHCKFASEIWNYFFNKMGLAWVMPGRVVELIASWKGITGTQQIAALWTMAPICICWCIWRERNERIFEDHERSSEEFRSFFWKTLFLWAIALDFNGLSFHDFLISVSST</sequence>
<proteinExistence type="predicted"/>
<reference evidence="1" key="1">
    <citation type="submission" date="2021-01" db="EMBL/GenBank/DDBJ databases">
        <authorList>
            <person name="Lovell J.T."/>
            <person name="Bentley N."/>
            <person name="Bhattarai G."/>
            <person name="Jenkins J.W."/>
            <person name="Sreedasyam A."/>
            <person name="Alarcon Y."/>
            <person name="Bock C."/>
            <person name="Boston L."/>
            <person name="Carlson J."/>
            <person name="Cervantes K."/>
            <person name="Clermont K."/>
            <person name="Krom N."/>
            <person name="Kubenka K."/>
            <person name="Mamidi S."/>
            <person name="Mattison C."/>
            <person name="Monteros M."/>
            <person name="Pisani C."/>
            <person name="Plott C."/>
            <person name="Rajasekar S."/>
            <person name="Rhein H.S."/>
            <person name="Rohla C."/>
            <person name="Song M."/>
            <person name="Hilaire R.S."/>
            <person name="Shu S."/>
            <person name="Wells L."/>
            <person name="Wang X."/>
            <person name="Webber J."/>
            <person name="Heerema R.J."/>
            <person name="Klein P."/>
            <person name="Conner P."/>
            <person name="Grauke L."/>
            <person name="Grimwood J."/>
            <person name="Schmutz J."/>
            <person name="Randall J.J."/>
        </authorList>
    </citation>
    <scope>NUCLEOTIDE SEQUENCE</scope>
    <source>
        <tissue evidence="1">Leaf</tissue>
    </source>
</reference>
<evidence type="ECO:0000313" key="1">
    <source>
        <dbReference type="EMBL" id="KAG6726827.1"/>
    </source>
</evidence>
<dbReference type="AlphaFoldDB" id="A0A922FUC5"/>
<gene>
    <name evidence="1" type="ORF">I3842_02G099300</name>
</gene>
<dbReference type="EMBL" id="CM031826">
    <property type="protein sequence ID" value="KAG6726827.1"/>
    <property type="molecule type" value="Genomic_DNA"/>
</dbReference>
<evidence type="ECO:0000313" key="2">
    <source>
        <dbReference type="Proteomes" id="UP000811246"/>
    </source>
</evidence>
<dbReference type="OrthoDB" id="696485at2759"/>
<name>A0A922FUC5_CARIL</name>
<protein>
    <recommendedName>
        <fullName evidence="3">Reverse transcriptase zinc-binding domain-containing protein</fullName>
    </recommendedName>
</protein>
<organism evidence="1 2">
    <name type="scientific">Carya illinoinensis</name>
    <name type="common">Pecan</name>
    <dbReference type="NCBI Taxonomy" id="32201"/>
    <lineage>
        <taxon>Eukaryota</taxon>
        <taxon>Viridiplantae</taxon>
        <taxon>Streptophyta</taxon>
        <taxon>Embryophyta</taxon>
        <taxon>Tracheophyta</taxon>
        <taxon>Spermatophyta</taxon>
        <taxon>Magnoliopsida</taxon>
        <taxon>eudicotyledons</taxon>
        <taxon>Gunneridae</taxon>
        <taxon>Pentapetalae</taxon>
        <taxon>rosids</taxon>
        <taxon>fabids</taxon>
        <taxon>Fagales</taxon>
        <taxon>Juglandaceae</taxon>
        <taxon>Carya</taxon>
    </lineage>
</organism>
<evidence type="ECO:0008006" key="3">
    <source>
        <dbReference type="Google" id="ProtNLM"/>
    </source>
</evidence>
<accession>A0A922FUC5</accession>
<comment type="caution">
    <text evidence="1">The sequence shown here is derived from an EMBL/GenBank/DDBJ whole genome shotgun (WGS) entry which is preliminary data.</text>
</comment>
<dbReference type="Proteomes" id="UP000811246">
    <property type="component" value="Chromosome 2"/>
</dbReference>